<name>A0A0P0JI31_BLAVI</name>
<proteinExistence type="predicted"/>
<evidence type="ECO:0000313" key="2">
    <source>
        <dbReference type="Proteomes" id="UP000065734"/>
    </source>
</evidence>
<dbReference type="KEGG" id="bvr:BVIR_1022"/>
<gene>
    <name evidence="1" type="ORF">BVIRIDIS_04650</name>
</gene>
<sequence length="45" mass="5298">MIREAGKRPQLQWDIGRTRVADLGCRIARRRRWCGMMPMAGFPPR</sequence>
<keyword evidence="2" id="KW-1185">Reference proteome</keyword>
<accession>A0A0P0JI31</accession>
<evidence type="ECO:0000313" key="1">
    <source>
        <dbReference type="EMBL" id="CUU41474.1"/>
    </source>
</evidence>
<protein>
    <submittedName>
        <fullName evidence="1">Uncharacterized protein</fullName>
    </submittedName>
</protein>
<dbReference type="RefSeq" id="WP_156331026.1">
    <property type="nucleotide sequence ID" value="NZ_AP014854.2"/>
</dbReference>
<dbReference type="AlphaFoldDB" id="A0A0P0JI31"/>
<dbReference type="EMBL" id="LN907867">
    <property type="protein sequence ID" value="CUU41474.1"/>
    <property type="molecule type" value="Genomic_DNA"/>
</dbReference>
<organism evidence="1 2">
    <name type="scientific">Blastochloris viridis</name>
    <name type="common">Rhodopseudomonas viridis</name>
    <dbReference type="NCBI Taxonomy" id="1079"/>
    <lineage>
        <taxon>Bacteria</taxon>
        <taxon>Pseudomonadati</taxon>
        <taxon>Pseudomonadota</taxon>
        <taxon>Alphaproteobacteria</taxon>
        <taxon>Hyphomicrobiales</taxon>
        <taxon>Blastochloridaceae</taxon>
        <taxon>Blastochloris</taxon>
    </lineage>
</organism>
<reference evidence="2" key="1">
    <citation type="journal article" date="2016" name="Genome Announc.">
        <title>Revised genome sequence of the purple photosynthetic bacterium Blastochloris viridis.</title>
        <authorList>
            <person name="Liu L.N."/>
            <person name="Faulkner M."/>
            <person name="Liu X."/>
            <person name="Huang F."/>
            <person name="Darby A.C."/>
            <person name="Hall N."/>
        </authorList>
    </citation>
    <scope>NUCLEOTIDE SEQUENCE [LARGE SCALE GENOMIC DNA]</scope>
    <source>
        <strain evidence="2">ATCC 19567 / DSM 133 / F</strain>
    </source>
</reference>
<dbReference type="Proteomes" id="UP000065734">
    <property type="component" value="Chromosome I"/>
</dbReference>